<dbReference type="PROSITE" id="PS50157">
    <property type="entry name" value="ZINC_FINGER_C2H2_2"/>
    <property type="match status" value="4"/>
</dbReference>
<dbReference type="Gene3D" id="3.30.160.60">
    <property type="entry name" value="Classic Zinc Finger"/>
    <property type="match status" value="3"/>
</dbReference>
<evidence type="ECO:0000256" key="4">
    <source>
        <dbReference type="ARBA" id="ARBA00022833"/>
    </source>
</evidence>
<keyword evidence="2" id="KW-0677">Repeat</keyword>
<evidence type="ECO:0000313" key="8">
    <source>
        <dbReference type="EMBL" id="KAK9981801.1"/>
    </source>
</evidence>
<keyword evidence="9" id="KW-1185">Reference proteome</keyword>
<evidence type="ECO:0000256" key="1">
    <source>
        <dbReference type="ARBA" id="ARBA00022723"/>
    </source>
</evidence>
<gene>
    <name evidence="8" type="ORF">ABG768_001325</name>
</gene>
<dbReference type="AlphaFoldDB" id="A0AAW2B789"/>
<feature type="compositionally biased region" description="Basic and acidic residues" evidence="6">
    <location>
        <begin position="195"/>
        <end position="206"/>
    </location>
</feature>
<accession>A0AAW2B789</accession>
<dbReference type="GO" id="GO:0005634">
    <property type="term" value="C:nucleus"/>
    <property type="evidence" value="ECO:0007669"/>
    <property type="project" value="TreeGrafter"/>
</dbReference>
<proteinExistence type="predicted"/>
<evidence type="ECO:0000256" key="6">
    <source>
        <dbReference type="SAM" id="MobiDB-lite"/>
    </source>
</evidence>
<keyword evidence="3 5" id="KW-0863">Zinc-finger</keyword>
<organism evidence="8 9">
    <name type="scientific">Culter alburnus</name>
    <name type="common">Topmouth culter</name>
    <dbReference type="NCBI Taxonomy" id="194366"/>
    <lineage>
        <taxon>Eukaryota</taxon>
        <taxon>Metazoa</taxon>
        <taxon>Chordata</taxon>
        <taxon>Craniata</taxon>
        <taxon>Vertebrata</taxon>
        <taxon>Euteleostomi</taxon>
        <taxon>Actinopterygii</taxon>
        <taxon>Neopterygii</taxon>
        <taxon>Teleostei</taxon>
        <taxon>Ostariophysi</taxon>
        <taxon>Cypriniformes</taxon>
        <taxon>Xenocyprididae</taxon>
        <taxon>Xenocypridinae</taxon>
        <taxon>Culter</taxon>
    </lineage>
</organism>
<feature type="compositionally biased region" description="Acidic residues" evidence="6">
    <location>
        <begin position="176"/>
        <end position="186"/>
    </location>
</feature>
<dbReference type="PANTHER" id="PTHR16515">
    <property type="entry name" value="PR DOMAIN ZINC FINGER PROTEIN"/>
    <property type="match status" value="1"/>
</dbReference>
<dbReference type="PANTHER" id="PTHR16515:SF35">
    <property type="entry name" value="FEZ FAMILY ZINC FINGER PROTEIN 2"/>
    <property type="match status" value="1"/>
</dbReference>
<keyword evidence="1" id="KW-0479">Metal-binding</keyword>
<dbReference type="Proteomes" id="UP001479290">
    <property type="component" value="Unassembled WGS sequence"/>
</dbReference>
<dbReference type="GO" id="GO:0010468">
    <property type="term" value="P:regulation of gene expression"/>
    <property type="evidence" value="ECO:0007669"/>
    <property type="project" value="TreeGrafter"/>
</dbReference>
<dbReference type="EMBL" id="JAWDJR010000001">
    <property type="protein sequence ID" value="KAK9981801.1"/>
    <property type="molecule type" value="Genomic_DNA"/>
</dbReference>
<dbReference type="SMART" id="SM00355">
    <property type="entry name" value="ZnF_C2H2"/>
    <property type="match status" value="4"/>
</dbReference>
<comment type="caution">
    <text evidence="8">The sequence shown here is derived from an EMBL/GenBank/DDBJ whole genome shotgun (WGS) entry which is preliminary data.</text>
</comment>
<keyword evidence="4" id="KW-0862">Zinc</keyword>
<dbReference type="GO" id="GO:0008270">
    <property type="term" value="F:zinc ion binding"/>
    <property type="evidence" value="ECO:0007669"/>
    <property type="project" value="UniProtKB-KW"/>
</dbReference>
<dbReference type="PROSITE" id="PS00028">
    <property type="entry name" value="ZINC_FINGER_C2H2_1"/>
    <property type="match status" value="2"/>
</dbReference>
<feature type="domain" description="C2H2-type" evidence="7">
    <location>
        <begin position="286"/>
        <end position="313"/>
    </location>
</feature>
<reference evidence="8 9" key="1">
    <citation type="submission" date="2024-05" db="EMBL/GenBank/DDBJ databases">
        <title>A high-quality chromosomal-level genome assembly of Topmouth culter (Culter alburnus).</title>
        <authorList>
            <person name="Zhao H."/>
        </authorList>
    </citation>
    <scope>NUCLEOTIDE SEQUENCE [LARGE SCALE GENOMIC DNA]</scope>
    <source>
        <strain evidence="8">CATC2023</strain>
        <tissue evidence="8">Muscle</tissue>
    </source>
</reference>
<evidence type="ECO:0000256" key="5">
    <source>
        <dbReference type="PROSITE-ProRule" id="PRU00042"/>
    </source>
</evidence>
<dbReference type="SUPFAM" id="SSF57667">
    <property type="entry name" value="beta-beta-alpha zinc fingers"/>
    <property type="match status" value="3"/>
</dbReference>
<evidence type="ECO:0000256" key="3">
    <source>
        <dbReference type="ARBA" id="ARBA00022771"/>
    </source>
</evidence>
<evidence type="ECO:0000313" key="9">
    <source>
        <dbReference type="Proteomes" id="UP001479290"/>
    </source>
</evidence>
<name>A0AAW2B789_CULAL</name>
<dbReference type="InterPro" id="IPR013087">
    <property type="entry name" value="Znf_C2H2_type"/>
</dbReference>
<feature type="domain" description="C2H2-type" evidence="7">
    <location>
        <begin position="342"/>
        <end position="369"/>
    </location>
</feature>
<evidence type="ECO:0000256" key="2">
    <source>
        <dbReference type="ARBA" id="ARBA00022737"/>
    </source>
</evidence>
<feature type="compositionally biased region" description="Polar residues" evidence="6">
    <location>
        <begin position="207"/>
        <end position="234"/>
    </location>
</feature>
<dbReference type="FunFam" id="3.30.160.60:FF:000005">
    <property type="entry name" value="Zinc finger protein 14 homolog"/>
    <property type="match status" value="1"/>
</dbReference>
<protein>
    <recommendedName>
        <fullName evidence="7">C2H2-type domain-containing protein</fullName>
    </recommendedName>
</protein>
<evidence type="ECO:0000259" key="7">
    <source>
        <dbReference type="PROSITE" id="PS50157"/>
    </source>
</evidence>
<dbReference type="Pfam" id="PF00096">
    <property type="entry name" value="zf-C2H2"/>
    <property type="match status" value="2"/>
</dbReference>
<feature type="domain" description="C2H2-type" evidence="7">
    <location>
        <begin position="314"/>
        <end position="341"/>
    </location>
</feature>
<feature type="domain" description="C2H2-type" evidence="7">
    <location>
        <begin position="231"/>
        <end position="258"/>
    </location>
</feature>
<dbReference type="InterPro" id="IPR050331">
    <property type="entry name" value="Zinc_finger"/>
</dbReference>
<feature type="region of interest" description="Disordered" evidence="6">
    <location>
        <begin position="159"/>
        <end position="234"/>
    </location>
</feature>
<feature type="compositionally biased region" description="Basic and acidic residues" evidence="6">
    <location>
        <begin position="159"/>
        <end position="175"/>
    </location>
</feature>
<sequence length="385" mass="44204">MFEEKISRNLKICLISEYMLMLSMKVQMDVICCKSIGTDLSMLDIEDFISEICQLKKEVASLEAKLREGGDKPNREDLEKVSMCVTDGTEAQDSVWRSRDTQDSELSLTLLCYTDPQDHGSADQTSDCNAGEQQMLQTPLKMCSVKLVDCRNLIESRGEKTTAEEQQQRHEKVEDEWNDDENDGTEAQDPVWSVRDQRSRNTRDSELNLNDNIGSSSDGETASTSKQRQTRKSFSCGKTFSKQENLVRHERKNTEQKDFTCKICDISFPTLEERKLHSKEHKKKMFNCSQCGENFNSSSSLSRHKKIHSSGKPFQCSECNKYFHTKGHLSCHKRYHREKKLHQCPHCEKSFNNGSLLKNHLHEYTPIRGSTSALTVRRASISDQF</sequence>
<dbReference type="InterPro" id="IPR036236">
    <property type="entry name" value="Znf_C2H2_sf"/>
</dbReference>